<evidence type="ECO:0000256" key="1">
    <source>
        <dbReference type="ARBA" id="ARBA00022741"/>
    </source>
</evidence>
<evidence type="ECO:0000313" key="7">
    <source>
        <dbReference type="EMBL" id="QDP95154.1"/>
    </source>
</evidence>
<sequence>MTGSTVGSATAARGLRWLGRWLLRAKCWLALLLLTAVTVWWLSQELILVAVVVAVGVSPGLVGATWVAASPRSFERLAAGPWRRLRWRRVITSRWEAVCRDAHLAERRRVERRSLTGERMITESWRCPRLARVRTTSHAMELIIRARSGQTVTELEAGAERIGSIFDAVAVRCWPVSGSTVAIELIMRDVLITPTIGTEPDGLVVDTVRLGRTQAGRDWLLPITGRHTLCVGASGSGKGSVLWGICCGLAPAVHADLVRLWGVDLKAGVELATGRHLFSAFARTADEAVRVLATLAEVTEQRGQAMAGRTRQHRPAPSDPLHVLVIDELAALTAYAPAEVKKEADRLLARILTQGRALGVVVVAFVQDPRKEIVGMRGLFTQTVALRLRSGEETSMVLGDGMAKLAPAHRISPATPGVGWLVEDTGSTDRVRADYWSDDQIRQVATRFRTGVQAVLITPTEPVDRQRERSRRVRTPKAGAA</sequence>
<dbReference type="GO" id="GO:0051301">
    <property type="term" value="P:cell division"/>
    <property type="evidence" value="ECO:0007669"/>
    <property type="project" value="UniProtKB-KW"/>
</dbReference>
<dbReference type="OrthoDB" id="3722021at2"/>
<keyword evidence="5" id="KW-1133">Transmembrane helix</keyword>
<proteinExistence type="predicted"/>
<dbReference type="GO" id="GO:0003677">
    <property type="term" value="F:DNA binding"/>
    <property type="evidence" value="ECO:0007669"/>
    <property type="project" value="InterPro"/>
</dbReference>
<accession>A0A516PVD5</accession>
<dbReference type="SUPFAM" id="SSF52540">
    <property type="entry name" value="P-loop containing nucleoside triphosphate hydrolases"/>
    <property type="match status" value="1"/>
</dbReference>
<dbReference type="InterPro" id="IPR050206">
    <property type="entry name" value="FtsK/SpoIIIE/SftA"/>
</dbReference>
<evidence type="ECO:0000259" key="6">
    <source>
        <dbReference type="PROSITE" id="PS50901"/>
    </source>
</evidence>
<keyword evidence="7" id="KW-0131">Cell cycle</keyword>
<dbReference type="PROSITE" id="PS50901">
    <property type="entry name" value="FTSK"/>
    <property type="match status" value="1"/>
</dbReference>
<dbReference type="PANTHER" id="PTHR22683:SF41">
    <property type="entry name" value="DNA TRANSLOCASE FTSK"/>
    <property type="match status" value="1"/>
</dbReference>
<dbReference type="GO" id="GO:0005524">
    <property type="term" value="F:ATP binding"/>
    <property type="evidence" value="ECO:0007669"/>
    <property type="project" value="UniProtKB-UniRule"/>
</dbReference>
<evidence type="ECO:0000256" key="3">
    <source>
        <dbReference type="PROSITE-ProRule" id="PRU00289"/>
    </source>
</evidence>
<dbReference type="InterPro" id="IPR027417">
    <property type="entry name" value="P-loop_NTPase"/>
</dbReference>
<name>A0A516PVD5_9ACTN</name>
<dbReference type="PANTHER" id="PTHR22683">
    <property type="entry name" value="SPORULATION PROTEIN RELATED"/>
    <property type="match status" value="1"/>
</dbReference>
<dbReference type="Gene3D" id="3.40.50.300">
    <property type="entry name" value="P-loop containing nucleotide triphosphate hydrolases"/>
    <property type="match status" value="1"/>
</dbReference>
<evidence type="ECO:0000256" key="5">
    <source>
        <dbReference type="SAM" id="Phobius"/>
    </source>
</evidence>
<dbReference type="RefSeq" id="WP_143985136.1">
    <property type="nucleotide sequence ID" value="NZ_CP041692.1"/>
</dbReference>
<dbReference type="Proteomes" id="UP000319263">
    <property type="component" value="Chromosome"/>
</dbReference>
<feature type="region of interest" description="Disordered" evidence="4">
    <location>
        <begin position="460"/>
        <end position="481"/>
    </location>
</feature>
<dbReference type="KEGG" id="mik:FOE78_03795"/>
<keyword evidence="7" id="KW-0132">Cell division</keyword>
<dbReference type="EMBL" id="CP041692">
    <property type="protein sequence ID" value="QDP95154.1"/>
    <property type="molecule type" value="Genomic_DNA"/>
</dbReference>
<keyword evidence="1 3" id="KW-0547">Nucleotide-binding</keyword>
<keyword evidence="2 3" id="KW-0067">ATP-binding</keyword>
<feature type="domain" description="FtsK" evidence="6">
    <location>
        <begin position="205"/>
        <end position="395"/>
    </location>
</feature>
<dbReference type="Pfam" id="PF01580">
    <property type="entry name" value="FtsK_SpoIIIE"/>
    <property type="match status" value="1"/>
</dbReference>
<reference evidence="7 8" key="1">
    <citation type="submission" date="2019-07" db="EMBL/GenBank/DDBJ databases">
        <title>Microlunatus dokdonensis sp. nov. isolated from the rhizospheric soil of the wild plant Elymus tsukushiensis.</title>
        <authorList>
            <person name="Ghim S.-Y."/>
            <person name="Hwang Y.-J."/>
            <person name="Son J.-S."/>
            <person name="Shin J.-H."/>
        </authorList>
    </citation>
    <scope>NUCLEOTIDE SEQUENCE [LARGE SCALE GENOMIC DNA]</scope>
    <source>
        <strain evidence="7 8">KUDC0627</strain>
    </source>
</reference>
<keyword evidence="5" id="KW-0472">Membrane</keyword>
<dbReference type="InterPro" id="IPR002543">
    <property type="entry name" value="FtsK_dom"/>
</dbReference>
<keyword evidence="5" id="KW-0812">Transmembrane</keyword>
<organism evidence="7 8">
    <name type="scientific">Microlunatus elymi</name>
    <dbReference type="NCBI Taxonomy" id="2596828"/>
    <lineage>
        <taxon>Bacteria</taxon>
        <taxon>Bacillati</taxon>
        <taxon>Actinomycetota</taxon>
        <taxon>Actinomycetes</taxon>
        <taxon>Propionibacteriales</taxon>
        <taxon>Propionibacteriaceae</taxon>
        <taxon>Microlunatus</taxon>
    </lineage>
</organism>
<keyword evidence="8" id="KW-1185">Reference proteome</keyword>
<dbReference type="AlphaFoldDB" id="A0A516PVD5"/>
<evidence type="ECO:0000313" key="8">
    <source>
        <dbReference type="Proteomes" id="UP000319263"/>
    </source>
</evidence>
<feature type="transmembrane region" description="Helical" evidence="5">
    <location>
        <begin position="21"/>
        <end position="41"/>
    </location>
</feature>
<feature type="binding site" evidence="3">
    <location>
        <begin position="232"/>
        <end position="239"/>
    </location>
    <ligand>
        <name>ATP</name>
        <dbReference type="ChEBI" id="CHEBI:30616"/>
    </ligand>
</feature>
<evidence type="ECO:0000256" key="2">
    <source>
        <dbReference type="ARBA" id="ARBA00022840"/>
    </source>
</evidence>
<feature type="transmembrane region" description="Helical" evidence="5">
    <location>
        <begin position="47"/>
        <end position="69"/>
    </location>
</feature>
<protein>
    <submittedName>
        <fullName evidence="7">Cell division protein FtsK</fullName>
    </submittedName>
</protein>
<gene>
    <name evidence="7" type="ORF">FOE78_03795</name>
</gene>
<evidence type="ECO:0000256" key="4">
    <source>
        <dbReference type="SAM" id="MobiDB-lite"/>
    </source>
</evidence>